<evidence type="ECO:0000313" key="2">
    <source>
        <dbReference type="Proteomes" id="UP000011185"/>
    </source>
</evidence>
<dbReference type="EMBL" id="JH993941">
    <property type="protein sequence ID" value="ELQ75603.1"/>
    <property type="molecule type" value="Genomic_DNA"/>
</dbReference>
<dbReference type="HOGENOM" id="CLU_2043787_0_0_1"/>
<dbReference type="OrthoDB" id="10506053at2759"/>
<protein>
    <submittedName>
        <fullName evidence="1">Putative LRR containing protein</fullName>
    </submittedName>
</protein>
<dbReference type="VEuPathDB" id="MicrosporidiaDB:THOM_1466"/>
<dbReference type="Proteomes" id="UP000011185">
    <property type="component" value="Unassembled WGS sequence"/>
</dbReference>
<evidence type="ECO:0000313" key="1">
    <source>
        <dbReference type="EMBL" id="ELQ75603.1"/>
    </source>
</evidence>
<name>L7JVU6_TRAHO</name>
<feature type="non-terminal residue" evidence="1">
    <location>
        <position position="1"/>
    </location>
</feature>
<sequence>VRRVCYDILGSELAVKQKSDIRSDNMNDNVEKSMKPTNTTSQNNTASIKYQVLTLPISKALYEKVLHLSWTSDTKFTFGEICDLLTMSPRFFEKEALIMFNVFKNIVSDRSLFLKLNQFFF</sequence>
<gene>
    <name evidence="1" type="ORF">THOM_1466</name>
</gene>
<dbReference type="AlphaFoldDB" id="L7JVU6"/>
<proteinExistence type="predicted"/>
<keyword evidence="2" id="KW-1185">Reference proteome</keyword>
<accession>L7JVU6</accession>
<dbReference type="InParanoid" id="L7JVU6"/>
<reference evidence="1 2" key="1">
    <citation type="journal article" date="2012" name="PLoS Pathog.">
        <title>The genome of the obligate intracellular parasite Trachipleistophora hominis: new insights into microsporidian genome dynamics and reductive evolution.</title>
        <authorList>
            <person name="Heinz E."/>
            <person name="Williams T.A."/>
            <person name="Nakjang S."/>
            <person name="Noel C.J."/>
            <person name="Swan D.C."/>
            <person name="Goldberg A.V."/>
            <person name="Harris S.R."/>
            <person name="Weinmaier T."/>
            <person name="Markert S."/>
            <person name="Becher D."/>
            <person name="Bernhardt J."/>
            <person name="Dagan T."/>
            <person name="Hacker C."/>
            <person name="Lucocq J.M."/>
            <person name="Schweder T."/>
            <person name="Rattei T."/>
            <person name="Hall N."/>
            <person name="Hirt R.P."/>
            <person name="Embley T.M."/>
        </authorList>
    </citation>
    <scope>NUCLEOTIDE SEQUENCE [LARGE SCALE GENOMIC DNA]</scope>
</reference>
<organism evidence="1 2">
    <name type="scientific">Trachipleistophora hominis</name>
    <name type="common">Microsporidian parasite</name>
    <dbReference type="NCBI Taxonomy" id="72359"/>
    <lineage>
        <taxon>Eukaryota</taxon>
        <taxon>Fungi</taxon>
        <taxon>Fungi incertae sedis</taxon>
        <taxon>Microsporidia</taxon>
        <taxon>Pleistophoridae</taxon>
        <taxon>Trachipleistophora</taxon>
    </lineage>
</organism>